<dbReference type="AlphaFoldDB" id="A0A1X7T0T0"/>
<organism evidence="1">
    <name type="scientific">Amphimedon queenslandica</name>
    <name type="common">Sponge</name>
    <dbReference type="NCBI Taxonomy" id="400682"/>
    <lineage>
        <taxon>Eukaryota</taxon>
        <taxon>Metazoa</taxon>
        <taxon>Porifera</taxon>
        <taxon>Demospongiae</taxon>
        <taxon>Heteroscleromorpha</taxon>
        <taxon>Haplosclerida</taxon>
        <taxon>Niphatidae</taxon>
        <taxon>Amphimedon</taxon>
    </lineage>
</organism>
<name>A0A1X7T0T0_AMPQE</name>
<dbReference type="InParanoid" id="A0A1X7T0T0"/>
<protein>
    <submittedName>
        <fullName evidence="1">Uncharacterized protein</fullName>
    </submittedName>
</protein>
<proteinExistence type="predicted"/>
<accession>A0A1X7T0T0</accession>
<reference evidence="1" key="1">
    <citation type="submission" date="2017-05" db="UniProtKB">
        <authorList>
            <consortium name="EnsemblMetazoa"/>
        </authorList>
    </citation>
    <scope>IDENTIFICATION</scope>
</reference>
<evidence type="ECO:0000313" key="1">
    <source>
        <dbReference type="EnsemblMetazoa" id="Aqu2.1.07941_001"/>
    </source>
</evidence>
<dbReference type="EnsemblMetazoa" id="Aqu2.1.07941_001">
    <property type="protein sequence ID" value="Aqu2.1.07941_001"/>
    <property type="gene ID" value="Aqu2.1.07941"/>
</dbReference>
<sequence>MERTTTFLLLFPSLPAPPLLLLTDGGLSFLGKMDPFLDRVPCSSGNRSTCQDHS</sequence>